<dbReference type="OrthoDB" id="9813282at2"/>
<evidence type="ECO:0000313" key="6">
    <source>
        <dbReference type="Proteomes" id="UP000326505"/>
    </source>
</evidence>
<dbReference type="GO" id="GO:0005829">
    <property type="term" value="C:cytosol"/>
    <property type="evidence" value="ECO:0007669"/>
    <property type="project" value="TreeGrafter"/>
</dbReference>
<proteinExistence type="predicted"/>
<reference evidence="4 7" key="2">
    <citation type="submission" date="2020-08" db="EMBL/GenBank/DDBJ databases">
        <title>Genomic Encyclopedia of Type Strains, Phase III (KMG-III): the genomes of soil and plant-associated and newly described type strains.</title>
        <authorList>
            <person name="Whitman W."/>
        </authorList>
    </citation>
    <scope>NUCLEOTIDE SEQUENCE [LARGE SCALE GENOMIC DNA]</scope>
    <source>
        <strain evidence="4 7">CECT 3146</strain>
    </source>
</reference>
<dbReference type="PANTHER" id="PTHR43240">
    <property type="entry name" value="1,4-DIHYDROXY-2-NAPHTHOYL-COA THIOESTERASE 1"/>
    <property type="match status" value="1"/>
</dbReference>
<dbReference type="Pfam" id="PF03061">
    <property type="entry name" value="4HBT"/>
    <property type="match status" value="1"/>
</dbReference>
<dbReference type="Proteomes" id="UP000549009">
    <property type="component" value="Unassembled WGS sequence"/>
</dbReference>
<accession>A0A5P2XIS9</accession>
<dbReference type="EMBL" id="JACHJD010000025">
    <property type="protein sequence ID" value="MBB5109233.1"/>
    <property type="molecule type" value="Genomic_DNA"/>
</dbReference>
<dbReference type="PANTHER" id="PTHR43240:SF1">
    <property type="entry name" value="BLR5584 PROTEIN"/>
    <property type="match status" value="1"/>
</dbReference>
<organism evidence="5 6">
    <name type="scientific">Streptomyces spectabilis</name>
    <dbReference type="NCBI Taxonomy" id="68270"/>
    <lineage>
        <taxon>Bacteria</taxon>
        <taxon>Bacillati</taxon>
        <taxon>Actinomycetota</taxon>
        <taxon>Actinomycetes</taxon>
        <taxon>Kitasatosporales</taxon>
        <taxon>Streptomycetaceae</taxon>
        <taxon>Streptomyces</taxon>
    </lineage>
</organism>
<dbReference type="CDD" id="cd03443">
    <property type="entry name" value="PaaI_thioesterase"/>
    <property type="match status" value="1"/>
</dbReference>
<evidence type="ECO:0000313" key="5">
    <source>
        <dbReference type="EMBL" id="QEV62930.1"/>
    </source>
</evidence>
<dbReference type="EMBL" id="CP023690">
    <property type="protein sequence ID" value="QEV62930.1"/>
    <property type="molecule type" value="Genomic_DNA"/>
</dbReference>
<gene>
    <name evidence="5" type="ORF">CP982_32970</name>
    <name evidence="4" type="ORF">FHS40_008361</name>
</gene>
<sequence length="180" mass="18748">MTGQPARPDPHGPRVRTHTWEPPVPWAEAGDVSGPELLRKILAGELPEPPLGSTLDYHLVGYGEGTAVFEIDPGEHLLNPMGTVHGGVLAALLDSALGCAVATLLPPGRAYTTTQLSVNFVRPVFADSPRLRCDATALHVGRTTATAEARVTSSADGKLHAHATTTCAVFAAPRPEGAAP</sequence>
<feature type="domain" description="Thioesterase" evidence="3">
    <location>
        <begin position="81"/>
        <end position="157"/>
    </location>
</feature>
<feature type="region of interest" description="Disordered" evidence="2">
    <location>
        <begin position="1"/>
        <end position="25"/>
    </location>
</feature>
<name>A0A5P2XIS9_STRST</name>
<dbReference type="InterPro" id="IPR029069">
    <property type="entry name" value="HotDog_dom_sf"/>
</dbReference>
<evidence type="ECO:0000259" key="3">
    <source>
        <dbReference type="Pfam" id="PF03061"/>
    </source>
</evidence>
<evidence type="ECO:0000313" key="7">
    <source>
        <dbReference type="Proteomes" id="UP000549009"/>
    </source>
</evidence>
<evidence type="ECO:0000256" key="1">
    <source>
        <dbReference type="ARBA" id="ARBA00022801"/>
    </source>
</evidence>
<reference evidence="5 6" key="1">
    <citation type="submission" date="2017-09" db="EMBL/GenBank/DDBJ databases">
        <authorList>
            <person name="Lee N."/>
            <person name="Cho B.-K."/>
        </authorList>
    </citation>
    <scope>NUCLEOTIDE SEQUENCE [LARGE SCALE GENOMIC DNA]</scope>
    <source>
        <strain evidence="5 6">ATCC 27465</strain>
    </source>
</reference>
<dbReference type="InterPro" id="IPR006683">
    <property type="entry name" value="Thioestr_dom"/>
</dbReference>
<evidence type="ECO:0000313" key="4">
    <source>
        <dbReference type="EMBL" id="MBB5109233.1"/>
    </source>
</evidence>
<dbReference type="Proteomes" id="UP000326505">
    <property type="component" value="Chromosome"/>
</dbReference>
<keyword evidence="1" id="KW-0378">Hydrolase</keyword>
<protein>
    <submittedName>
        <fullName evidence="5">PaaI family thioesterase</fullName>
    </submittedName>
    <submittedName>
        <fullName evidence="4">Uncharacterized protein (TIGR00369 family)</fullName>
    </submittedName>
</protein>
<dbReference type="NCBIfam" id="TIGR00369">
    <property type="entry name" value="unchar_dom_1"/>
    <property type="match status" value="1"/>
</dbReference>
<dbReference type="KEGG" id="sspb:CP982_32970"/>
<dbReference type="GO" id="GO:0061522">
    <property type="term" value="F:1,4-dihydroxy-2-naphthoyl-CoA thioesterase activity"/>
    <property type="evidence" value="ECO:0007669"/>
    <property type="project" value="TreeGrafter"/>
</dbReference>
<dbReference type="SUPFAM" id="SSF54637">
    <property type="entry name" value="Thioesterase/thiol ester dehydrase-isomerase"/>
    <property type="match status" value="1"/>
</dbReference>
<dbReference type="Gene3D" id="3.10.129.10">
    <property type="entry name" value="Hotdog Thioesterase"/>
    <property type="match status" value="1"/>
</dbReference>
<dbReference type="RefSeq" id="WP_150513795.1">
    <property type="nucleotide sequence ID" value="NZ_BMSQ01000002.1"/>
</dbReference>
<keyword evidence="7" id="KW-1185">Reference proteome</keyword>
<evidence type="ECO:0000256" key="2">
    <source>
        <dbReference type="SAM" id="MobiDB-lite"/>
    </source>
</evidence>
<dbReference type="AlphaFoldDB" id="A0A5P2XIS9"/>
<dbReference type="InterPro" id="IPR003736">
    <property type="entry name" value="PAAI_dom"/>
</dbReference>